<organism evidence="3 4">
    <name type="scientific">Saprospira grandis (strain Lewin)</name>
    <dbReference type="NCBI Taxonomy" id="984262"/>
    <lineage>
        <taxon>Bacteria</taxon>
        <taxon>Pseudomonadati</taxon>
        <taxon>Bacteroidota</taxon>
        <taxon>Saprospiria</taxon>
        <taxon>Saprospirales</taxon>
        <taxon>Saprospiraceae</taxon>
        <taxon>Saprospira</taxon>
    </lineage>
</organism>
<feature type="transmembrane region" description="Helical" evidence="1">
    <location>
        <begin position="212"/>
        <end position="235"/>
    </location>
</feature>
<dbReference type="InterPro" id="IPR000620">
    <property type="entry name" value="EamA_dom"/>
</dbReference>
<sequence length="297" mass="31924">MGQLKGILLVAAGACSYGVLATFVKMATNDGGHIGNLTLGQFVWGILILFILRLLFGGKAKKAVAPASLKEKGQLLLAGTAMGLTSTFYYLAIQYIPVSVGIILLMQAIWMGILLEAVLERKFPPLIKIMAAAIVLVGTFLATGILGQEESLSLDWRGLAFGLAAASSYTVTLYSSNRVVLRLPNLERSYFMVWGGLIITVLFWNLSLIDNFGWADFASWGLLIAVFGTVLPPILLNEGMPITGTGLGSIIASMEIPVSILFAYVLLNEQVGSLQWLGVGLILAAVFWINWPKKAKA</sequence>
<evidence type="ECO:0000313" key="3">
    <source>
        <dbReference type="EMBL" id="AFC26675.1"/>
    </source>
</evidence>
<feature type="transmembrane region" description="Helical" evidence="1">
    <location>
        <begin position="273"/>
        <end position="291"/>
    </location>
</feature>
<dbReference type="HOGENOM" id="CLU_033863_6_0_10"/>
<dbReference type="PANTHER" id="PTHR22911:SF137">
    <property type="entry name" value="SOLUTE CARRIER FAMILY 35 MEMBER G2-RELATED"/>
    <property type="match status" value="1"/>
</dbReference>
<feature type="transmembrane region" description="Helical" evidence="1">
    <location>
        <begin position="189"/>
        <end position="206"/>
    </location>
</feature>
<dbReference type="AlphaFoldDB" id="H6L784"/>
<feature type="transmembrane region" description="Helical" evidence="1">
    <location>
        <begin position="247"/>
        <end position="267"/>
    </location>
</feature>
<feature type="transmembrane region" description="Helical" evidence="1">
    <location>
        <begin position="126"/>
        <end position="146"/>
    </location>
</feature>
<name>H6L784_SAPGL</name>
<feature type="domain" description="EamA" evidence="2">
    <location>
        <begin position="157"/>
        <end position="290"/>
    </location>
</feature>
<reference evidence="3 4" key="1">
    <citation type="journal article" date="2012" name="Stand. Genomic Sci.">
        <title>Complete genome sequencing and analysis of Saprospira grandis str. Lewin, a predatory marine bacterium.</title>
        <authorList>
            <person name="Saw J.H."/>
            <person name="Yuryev A."/>
            <person name="Kanbe M."/>
            <person name="Hou S."/>
            <person name="Young A.G."/>
            <person name="Aizawa S."/>
            <person name="Alam M."/>
        </authorList>
    </citation>
    <scope>NUCLEOTIDE SEQUENCE [LARGE SCALE GENOMIC DNA]</scope>
    <source>
        <strain evidence="3 4">Lewin</strain>
    </source>
</reference>
<feature type="transmembrane region" description="Helical" evidence="1">
    <location>
        <begin position="98"/>
        <end position="119"/>
    </location>
</feature>
<dbReference type="Proteomes" id="UP000007519">
    <property type="component" value="Chromosome"/>
</dbReference>
<feature type="transmembrane region" description="Helical" evidence="1">
    <location>
        <begin position="37"/>
        <end position="55"/>
    </location>
</feature>
<keyword evidence="4" id="KW-1185">Reference proteome</keyword>
<protein>
    <submittedName>
        <fullName evidence="3">Transporter, drug/metabolite exporter</fullName>
    </submittedName>
</protein>
<dbReference type="PANTHER" id="PTHR22911">
    <property type="entry name" value="ACYL-MALONYL CONDENSING ENZYME-RELATED"/>
    <property type="match status" value="1"/>
</dbReference>
<gene>
    <name evidence="3" type="ordered locus">SGRA_3960</name>
</gene>
<dbReference type="InterPro" id="IPR037185">
    <property type="entry name" value="EmrE-like"/>
</dbReference>
<dbReference type="SUPFAM" id="SSF103481">
    <property type="entry name" value="Multidrug resistance efflux transporter EmrE"/>
    <property type="match status" value="2"/>
</dbReference>
<evidence type="ECO:0000256" key="1">
    <source>
        <dbReference type="SAM" id="Phobius"/>
    </source>
</evidence>
<keyword evidence="1" id="KW-1133">Transmembrane helix</keyword>
<keyword evidence="1" id="KW-0812">Transmembrane</keyword>
<dbReference type="eggNOG" id="COG0697">
    <property type="taxonomic scope" value="Bacteria"/>
</dbReference>
<dbReference type="RefSeq" id="WP_015694257.1">
    <property type="nucleotide sequence ID" value="NC_016940.1"/>
</dbReference>
<dbReference type="EMBL" id="CP002831">
    <property type="protein sequence ID" value="AFC26675.1"/>
    <property type="molecule type" value="Genomic_DNA"/>
</dbReference>
<keyword evidence="1" id="KW-0472">Membrane</keyword>
<dbReference type="STRING" id="984262.SGRA_3960"/>
<feature type="transmembrane region" description="Helical" evidence="1">
    <location>
        <begin position="158"/>
        <end position="177"/>
    </location>
</feature>
<dbReference type="KEGG" id="sgn:SGRA_3960"/>
<feature type="domain" description="EamA" evidence="2">
    <location>
        <begin position="5"/>
        <end position="142"/>
    </location>
</feature>
<evidence type="ECO:0000313" key="4">
    <source>
        <dbReference type="Proteomes" id="UP000007519"/>
    </source>
</evidence>
<proteinExistence type="predicted"/>
<evidence type="ECO:0000259" key="2">
    <source>
        <dbReference type="Pfam" id="PF00892"/>
    </source>
</evidence>
<dbReference type="Pfam" id="PF00892">
    <property type="entry name" value="EamA"/>
    <property type="match status" value="2"/>
</dbReference>
<accession>H6L784</accession>
<dbReference type="GO" id="GO:0016020">
    <property type="term" value="C:membrane"/>
    <property type="evidence" value="ECO:0007669"/>
    <property type="project" value="InterPro"/>
</dbReference>
<dbReference type="OrthoDB" id="3180815at2"/>
<feature type="transmembrane region" description="Helical" evidence="1">
    <location>
        <begin position="75"/>
        <end position="92"/>
    </location>
</feature>